<reference evidence="1" key="1">
    <citation type="submission" date="2019-11" db="UniProtKB">
        <authorList>
            <consortium name="WormBaseParasite"/>
        </authorList>
    </citation>
    <scope>IDENTIFICATION</scope>
</reference>
<dbReference type="AlphaFoldDB" id="A0A5K3FFY4"/>
<accession>A0A5K3FFY4</accession>
<sequence>MHMYSVGFASQVEMRSQAIHHLELRSGCALPVSPRSLPRACGCLPSLACAPPIRNLSFLSPSSTSSSSLSLLFLCVRVGTGKAGSALSANRVSERAGGGARAPTRADALFLPRESGGKDTWEGHGGKKALHTRLLGRAPLSLSRACEGGKAVCGTYSPQTFLVVAEMMSAAARFFFAVRPPHFFPRFRVSRPPCHLHRTFTTPPLPPASSSSSS</sequence>
<dbReference type="WBParaSite" id="MCU_007089-RA">
    <property type="protein sequence ID" value="MCU_007089-RA"/>
    <property type="gene ID" value="MCU_007089"/>
</dbReference>
<evidence type="ECO:0000313" key="1">
    <source>
        <dbReference type="WBParaSite" id="MCU_007089-RA"/>
    </source>
</evidence>
<proteinExistence type="predicted"/>
<name>A0A5K3FFY4_MESCO</name>
<organism evidence="1">
    <name type="scientific">Mesocestoides corti</name>
    <name type="common">Flatworm</name>
    <dbReference type="NCBI Taxonomy" id="53468"/>
    <lineage>
        <taxon>Eukaryota</taxon>
        <taxon>Metazoa</taxon>
        <taxon>Spiralia</taxon>
        <taxon>Lophotrochozoa</taxon>
        <taxon>Platyhelminthes</taxon>
        <taxon>Cestoda</taxon>
        <taxon>Eucestoda</taxon>
        <taxon>Cyclophyllidea</taxon>
        <taxon>Mesocestoididae</taxon>
        <taxon>Mesocestoides</taxon>
    </lineage>
</organism>
<protein>
    <submittedName>
        <fullName evidence="1">Uncharacterized protein</fullName>
    </submittedName>
</protein>